<sequence>MILSTSAVLLLGLLIWILLQIRYLRWSVVLLCGTFGFLLAKTAAAPLVQAALDGVGGLLGQL</sequence>
<accession>A0A4D4LC71</accession>
<dbReference type="OrthoDB" id="4314832at2"/>
<keyword evidence="2" id="KW-1185">Reference proteome</keyword>
<reference evidence="1 2" key="1">
    <citation type="journal article" date="2020" name="Int. J. Syst. Evol. Microbiol.">
        <title>Reclassification of Streptomyces castelarensis and Streptomyces sporoclivatus as later heterotypic synonyms of Streptomyces antimycoticus.</title>
        <authorList>
            <person name="Komaki H."/>
            <person name="Tamura T."/>
        </authorList>
    </citation>
    <scope>NUCLEOTIDE SEQUENCE [LARGE SCALE GENOMIC DNA]</scope>
    <source>
        <strain evidence="1 2">NBRC 13459</strain>
    </source>
</reference>
<comment type="caution">
    <text evidence="1">The sequence shown here is derived from an EMBL/GenBank/DDBJ whole genome shotgun (WGS) entry which is preliminary data.</text>
</comment>
<evidence type="ECO:0000313" key="1">
    <source>
        <dbReference type="EMBL" id="GDY56660.1"/>
    </source>
</evidence>
<name>A0A4D4LC71_STRVO</name>
<organism evidence="1 2">
    <name type="scientific">Streptomyces violaceusniger</name>
    <dbReference type="NCBI Taxonomy" id="68280"/>
    <lineage>
        <taxon>Bacteria</taxon>
        <taxon>Bacillati</taxon>
        <taxon>Actinomycetota</taxon>
        <taxon>Actinomycetes</taxon>
        <taxon>Kitasatosporales</taxon>
        <taxon>Streptomycetaceae</taxon>
        <taxon>Streptomyces</taxon>
        <taxon>Streptomyces violaceusniger group</taxon>
    </lineage>
</organism>
<dbReference type="EMBL" id="BJHW01000001">
    <property type="protein sequence ID" value="GDY56660.1"/>
    <property type="molecule type" value="Genomic_DNA"/>
</dbReference>
<gene>
    <name evidence="1" type="ORF">SVIO_072830</name>
</gene>
<evidence type="ECO:0000313" key="2">
    <source>
        <dbReference type="Proteomes" id="UP000301309"/>
    </source>
</evidence>
<protein>
    <submittedName>
        <fullName evidence="1">Uncharacterized protein</fullName>
    </submittedName>
</protein>
<dbReference type="RefSeq" id="WP_079258999.1">
    <property type="nucleotide sequence ID" value="NZ_BAAASO010000002.1"/>
</dbReference>
<dbReference type="Proteomes" id="UP000301309">
    <property type="component" value="Unassembled WGS sequence"/>
</dbReference>
<proteinExistence type="predicted"/>
<dbReference type="AlphaFoldDB" id="A0A4D4LC71"/>